<evidence type="ECO:0000313" key="2">
    <source>
        <dbReference type="EMBL" id="KAH6662620.1"/>
    </source>
</evidence>
<dbReference type="EMBL" id="JAGSXJ010000045">
    <property type="protein sequence ID" value="KAH6662620.1"/>
    <property type="molecule type" value="Genomic_DNA"/>
</dbReference>
<protein>
    <submittedName>
        <fullName evidence="2">Uncharacterized protein</fullName>
    </submittedName>
</protein>
<reference evidence="2" key="1">
    <citation type="journal article" date="2021" name="Nat. Commun.">
        <title>Genetic determinants of endophytism in the Arabidopsis root mycobiome.</title>
        <authorList>
            <person name="Mesny F."/>
            <person name="Miyauchi S."/>
            <person name="Thiergart T."/>
            <person name="Pickel B."/>
            <person name="Atanasova L."/>
            <person name="Karlsson M."/>
            <person name="Huettel B."/>
            <person name="Barry K.W."/>
            <person name="Haridas S."/>
            <person name="Chen C."/>
            <person name="Bauer D."/>
            <person name="Andreopoulos W."/>
            <person name="Pangilinan J."/>
            <person name="LaButti K."/>
            <person name="Riley R."/>
            <person name="Lipzen A."/>
            <person name="Clum A."/>
            <person name="Drula E."/>
            <person name="Henrissat B."/>
            <person name="Kohler A."/>
            <person name="Grigoriev I.V."/>
            <person name="Martin F.M."/>
            <person name="Hacquard S."/>
        </authorList>
    </citation>
    <scope>NUCLEOTIDE SEQUENCE</scope>
    <source>
        <strain evidence="2">MPI-SDFR-AT-0117</strain>
    </source>
</reference>
<dbReference type="Proteomes" id="UP000770015">
    <property type="component" value="Unassembled WGS sequence"/>
</dbReference>
<gene>
    <name evidence="2" type="ORF">F5X68DRAFT_218425</name>
</gene>
<organism evidence="2 3">
    <name type="scientific">Plectosphaerella plurivora</name>
    <dbReference type="NCBI Taxonomy" id="936078"/>
    <lineage>
        <taxon>Eukaryota</taxon>
        <taxon>Fungi</taxon>
        <taxon>Dikarya</taxon>
        <taxon>Ascomycota</taxon>
        <taxon>Pezizomycotina</taxon>
        <taxon>Sordariomycetes</taxon>
        <taxon>Hypocreomycetidae</taxon>
        <taxon>Glomerellales</taxon>
        <taxon>Plectosphaerellaceae</taxon>
        <taxon>Plectosphaerella</taxon>
    </lineage>
</organism>
<feature type="region of interest" description="Disordered" evidence="1">
    <location>
        <begin position="37"/>
        <end position="81"/>
    </location>
</feature>
<name>A0A9P8V0H4_9PEZI</name>
<dbReference type="AlphaFoldDB" id="A0A9P8V0H4"/>
<sequence length="81" mass="8978">MTILVLVSVMPPGGRTRAVAASCKKATFYPHHAHLVPKKQSPRLLPENTPVRTAQKPRNHPVTTVLPRHTHTDMTGARRRG</sequence>
<evidence type="ECO:0000256" key="1">
    <source>
        <dbReference type="SAM" id="MobiDB-lite"/>
    </source>
</evidence>
<accession>A0A9P8V0H4</accession>
<comment type="caution">
    <text evidence="2">The sequence shown here is derived from an EMBL/GenBank/DDBJ whole genome shotgun (WGS) entry which is preliminary data.</text>
</comment>
<proteinExistence type="predicted"/>
<evidence type="ECO:0000313" key="3">
    <source>
        <dbReference type="Proteomes" id="UP000770015"/>
    </source>
</evidence>
<keyword evidence="3" id="KW-1185">Reference proteome</keyword>